<dbReference type="AlphaFoldDB" id="A0AAW0B4L3"/>
<gene>
    <name evidence="2" type="ORF">R3P38DRAFT_3358041</name>
</gene>
<comment type="caution">
    <text evidence="2">The sequence shown here is derived from an EMBL/GenBank/DDBJ whole genome shotgun (WGS) entry which is preliminary data.</text>
</comment>
<proteinExistence type="predicted"/>
<accession>A0AAW0B4L3</accession>
<sequence>MASNSAALRRKIARKTSEAREKARKQQNYDARRHGLTTTKYFVHLPADGTLTRHTGGGFPRLAVLPVSADFGRPVKENSLCDQMTVDTRLFGRKSLVGWRTTSGNATDHWGSLLPLLSEPTPNGDEAVLER</sequence>
<reference evidence="2 3" key="1">
    <citation type="journal article" date="2024" name="J Genomics">
        <title>Draft genome sequencing and assembly of Favolaschia claudopus CIRM-BRFM 2984 isolated from oak limbs.</title>
        <authorList>
            <person name="Navarro D."/>
            <person name="Drula E."/>
            <person name="Chaduli D."/>
            <person name="Cazenave R."/>
            <person name="Ahrendt S."/>
            <person name="Wang J."/>
            <person name="Lipzen A."/>
            <person name="Daum C."/>
            <person name="Barry K."/>
            <person name="Grigoriev I.V."/>
            <person name="Favel A."/>
            <person name="Rosso M.N."/>
            <person name="Martin F."/>
        </authorList>
    </citation>
    <scope>NUCLEOTIDE SEQUENCE [LARGE SCALE GENOMIC DNA]</scope>
    <source>
        <strain evidence="2 3">CIRM-BRFM 2984</strain>
    </source>
</reference>
<keyword evidence="3" id="KW-1185">Reference proteome</keyword>
<feature type="region of interest" description="Disordered" evidence="1">
    <location>
        <begin position="1"/>
        <end position="31"/>
    </location>
</feature>
<evidence type="ECO:0000256" key="1">
    <source>
        <dbReference type="SAM" id="MobiDB-lite"/>
    </source>
</evidence>
<evidence type="ECO:0000313" key="3">
    <source>
        <dbReference type="Proteomes" id="UP001362999"/>
    </source>
</evidence>
<dbReference type="EMBL" id="JAWWNJ010000040">
    <property type="protein sequence ID" value="KAK7020794.1"/>
    <property type="molecule type" value="Genomic_DNA"/>
</dbReference>
<dbReference type="Proteomes" id="UP001362999">
    <property type="component" value="Unassembled WGS sequence"/>
</dbReference>
<evidence type="ECO:0000313" key="2">
    <source>
        <dbReference type="EMBL" id="KAK7020794.1"/>
    </source>
</evidence>
<protein>
    <submittedName>
        <fullName evidence="2">Uncharacterized protein</fullName>
    </submittedName>
</protein>
<name>A0AAW0B4L3_9AGAR</name>
<organism evidence="2 3">
    <name type="scientific">Favolaschia claudopus</name>
    <dbReference type="NCBI Taxonomy" id="2862362"/>
    <lineage>
        <taxon>Eukaryota</taxon>
        <taxon>Fungi</taxon>
        <taxon>Dikarya</taxon>
        <taxon>Basidiomycota</taxon>
        <taxon>Agaricomycotina</taxon>
        <taxon>Agaricomycetes</taxon>
        <taxon>Agaricomycetidae</taxon>
        <taxon>Agaricales</taxon>
        <taxon>Marasmiineae</taxon>
        <taxon>Mycenaceae</taxon>
        <taxon>Favolaschia</taxon>
    </lineage>
</organism>